<sequence>MFSLAAISFFKQFRSKQKVPIRQLTVAITFVNNFRFFVL</sequence>
<dbReference type="Gramene" id="KMS95607">
    <property type="protein sequence ID" value="KMS95607"/>
    <property type="gene ID" value="BVRB_006750"/>
</dbReference>
<organism evidence="1 2">
    <name type="scientific">Beta vulgaris subsp. vulgaris</name>
    <name type="common">Beet</name>
    <dbReference type="NCBI Taxonomy" id="3555"/>
    <lineage>
        <taxon>Eukaryota</taxon>
        <taxon>Viridiplantae</taxon>
        <taxon>Streptophyta</taxon>
        <taxon>Embryophyta</taxon>
        <taxon>Tracheophyta</taxon>
        <taxon>Spermatophyta</taxon>
        <taxon>Magnoliopsida</taxon>
        <taxon>eudicotyledons</taxon>
        <taxon>Gunneridae</taxon>
        <taxon>Pentapetalae</taxon>
        <taxon>Caryophyllales</taxon>
        <taxon>Chenopodiaceae</taxon>
        <taxon>Betoideae</taxon>
        <taxon>Beta</taxon>
    </lineage>
</organism>
<keyword evidence="2" id="KW-1185">Reference proteome</keyword>
<reference evidence="1 2" key="1">
    <citation type="journal article" date="2014" name="Nature">
        <title>The genome of the recently domesticated crop plant sugar beet (Beta vulgaris).</title>
        <authorList>
            <person name="Dohm J.C."/>
            <person name="Minoche A.E."/>
            <person name="Holtgrawe D."/>
            <person name="Capella-Gutierrez S."/>
            <person name="Zakrzewski F."/>
            <person name="Tafer H."/>
            <person name="Rupp O."/>
            <person name="Sorensen T.R."/>
            <person name="Stracke R."/>
            <person name="Reinhardt R."/>
            <person name="Goesmann A."/>
            <person name="Kraft T."/>
            <person name="Schulz B."/>
            <person name="Stadler P.F."/>
            <person name="Schmidt T."/>
            <person name="Gabaldon T."/>
            <person name="Lehrach H."/>
            <person name="Weisshaar B."/>
            <person name="Himmelbauer H."/>
        </authorList>
    </citation>
    <scope>NUCLEOTIDE SEQUENCE [LARGE SCALE GENOMIC DNA]</scope>
    <source>
        <tissue evidence="1">Taproot</tissue>
    </source>
</reference>
<proteinExistence type="predicted"/>
<accession>A0A0J8B745</accession>
<dbReference type="EMBL" id="KQ090450">
    <property type="protein sequence ID" value="KMS95607.1"/>
    <property type="molecule type" value="Genomic_DNA"/>
</dbReference>
<evidence type="ECO:0000313" key="2">
    <source>
        <dbReference type="Proteomes" id="UP000035740"/>
    </source>
</evidence>
<protein>
    <submittedName>
        <fullName evidence="1">Uncharacterized protein</fullName>
    </submittedName>
</protein>
<evidence type="ECO:0000313" key="1">
    <source>
        <dbReference type="EMBL" id="KMS95607.1"/>
    </source>
</evidence>
<dbReference type="Proteomes" id="UP000035740">
    <property type="component" value="Unassembled WGS sequence"/>
</dbReference>
<name>A0A0J8B745_BETVV</name>
<dbReference type="AlphaFoldDB" id="A0A0J8B745"/>
<gene>
    <name evidence="1" type="ORF">BVRB_006750</name>
</gene>